<evidence type="ECO:0000313" key="1">
    <source>
        <dbReference type="EMBL" id="TWP27482.1"/>
    </source>
</evidence>
<name>A0A563DBJ3_9FLAO</name>
<dbReference type="AlphaFoldDB" id="A0A563DBJ3"/>
<dbReference type="Pfam" id="PF14433">
    <property type="entry name" value="SUKH-3"/>
    <property type="match status" value="1"/>
</dbReference>
<organism evidence="1 2">
    <name type="scientific">Apibacter muscae</name>
    <dbReference type="NCBI Taxonomy" id="2509004"/>
    <lineage>
        <taxon>Bacteria</taxon>
        <taxon>Pseudomonadati</taxon>
        <taxon>Bacteroidota</taxon>
        <taxon>Flavobacteriia</taxon>
        <taxon>Flavobacteriales</taxon>
        <taxon>Weeksellaceae</taxon>
        <taxon>Apibacter</taxon>
    </lineage>
</organism>
<keyword evidence="2" id="KW-1185">Reference proteome</keyword>
<protein>
    <recommendedName>
        <fullName evidence="3">SUKH-3 domain containing protein</fullName>
    </recommendedName>
</protein>
<proteinExistence type="predicted"/>
<accession>A0A563DBJ3</accession>
<sequence>MLINTKNILRESGWETDRKINIDKEIVFLNEKGYKLIESFVKFYQNLGRINFLIQVKGNDRFINFDIFKPVSYDYDSVIIEDYPKITGSDYLVPIGNIDGSSYLVIDEKENVYSLYDGYTLVIGNNIEEALDNLCNKGWRELEELPIPNWWGE</sequence>
<evidence type="ECO:0008006" key="3">
    <source>
        <dbReference type="Google" id="ProtNLM"/>
    </source>
</evidence>
<reference evidence="1 2" key="1">
    <citation type="submission" date="2019-02" db="EMBL/GenBank/DDBJ databases">
        <title>Apibacter muscae sp. nov.: a novel member of the house fly microbiota.</title>
        <authorList>
            <person name="Park R."/>
        </authorList>
    </citation>
    <scope>NUCLEOTIDE SEQUENCE [LARGE SCALE GENOMIC DNA]</scope>
    <source>
        <strain evidence="1 2">AL1</strain>
    </source>
</reference>
<dbReference type="InterPro" id="IPR025850">
    <property type="entry name" value="SUKH-3"/>
</dbReference>
<comment type="caution">
    <text evidence="1">The sequence shown here is derived from an EMBL/GenBank/DDBJ whole genome shotgun (WGS) entry which is preliminary data.</text>
</comment>
<gene>
    <name evidence="1" type="ORF">ETU09_07485</name>
</gene>
<evidence type="ECO:0000313" key="2">
    <source>
        <dbReference type="Proteomes" id="UP000319499"/>
    </source>
</evidence>
<dbReference type="RefSeq" id="WP_146292875.1">
    <property type="nucleotide sequence ID" value="NZ_SELH01000022.1"/>
</dbReference>
<dbReference type="Proteomes" id="UP000319499">
    <property type="component" value="Unassembled WGS sequence"/>
</dbReference>
<dbReference type="OrthoDB" id="1918885at2"/>
<dbReference type="EMBL" id="SELH01000022">
    <property type="protein sequence ID" value="TWP27482.1"/>
    <property type="molecule type" value="Genomic_DNA"/>
</dbReference>